<name>A0A844H3U7_9RHOB</name>
<comment type="caution">
    <text evidence="2">The sequence shown here is derived from an EMBL/GenBank/DDBJ whole genome shotgun (WGS) entry which is preliminary data.</text>
</comment>
<reference evidence="2 3" key="1">
    <citation type="submission" date="2019-11" db="EMBL/GenBank/DDBJ databases">
        <authorList>
            <person name="Dong K."/>
        </authorList>
    </citation>
    <scope>NUCLEOTIDE SEQUENCE [LARGE SCALE GENOMIC DNA]</scope>
    <source>
        <strain evidence="2 3">JCM 17370</strain>
    </source>
</reference>
<proteinExistence type="predicted"/>
<dbReference type="AlphaFoldDB" id="A0A844H3U7"/>
<gene>
    <name evidence="2" type="ORF">GL279_13035</name>
</gene>
<dbReference type="EMBL" id="WMIF01000018">
    <property type="protein sequence ID" value="MTH35526.1"/>
    <property type="molecule type" value="Genomic_DNA"/>
</dbReference>
<keyword evidence="1" id="KW-1133">Transmembrane helix</keyword>
<dbReference type="RefSeq" id="WP_155065074.1">
    <property type="nucleotide sequence ID" value="NZ_WMIF01000018.1"/>
</dbReference>
<dbReference type="Proteomes" id="UP000442533">
    <property type="component" value="Unassembled WGS sequence"/>
</dbReference>
<feature type="transmembrane region" description="Helical" evidence="1">
    <location>
        <begin position="78"/>
        <end position="99"/>
    </location>
</feature>
<keyword evidence="1" id="KW-0812">Transmembrane</keyword>
<sequence length="308" mass="33506">MARATTRRMHDVSPRESWDRIVLLLAFVAGVAGGIALKLSGVHPFWAAGYAALVLCSYALLTYFTTNLRIEPEAIGDNCYYLGFLFTLTSLAVTLYFVVESGAEDRARLIPEVISGFGVALSSTIVGVFLRVLMMQFRVDLVARERETRLELDIASRDLREEMARSVRQIKSFTIEALQHASEREEAMRRTTAAMVTDIREQMGQTTEIVNDALREAAQAQASAAITAIRDSVTEAAQGLLNTAQAAESGLEADANAAHVARLRATERMTRSALAVEAACTRLAEQAAVLGTALDRASARLEAGDRHA</sequence>
<keyword evidence="3" id="KW-1185">Reference proteome</keyword>
<evidence type="ECO:0000313" key="2">
    <source>
        <dbReference type="EMBL" id="MTH35526.1"/>
    </source>
</evidence>
<keyword evidence="1" id="KW-0472">Membrane</keyword>
<evidence type="ECO:0000313" key="3">
    <source>
        <dbReference type="Proteomes" id="UP000442533"/>
    </source>
</evidence>
<feature type="transmembrane region" description="Helical" evidence="1">
    <location>
        <begin position="114"/>
        <end position="134"/>
    </location>
</feature>
<feature type="transmembrane region" description="Helical" evidence="1">
    <location>
        <begin position="21"/>
        <end position="39"/>
    </location>
</feature>
<evidence type="ECO:0000256" key="1">
    <source>
        <dbReference type="SAM" id="Phobius"/>
    </source>
</evidence>
<protein>
    <submittedName>
        <fullName evidence="2">Uncharacterized protein</fullName>
    </submittedName>
</protein>
<accession>A0A844H3U7</accession>
<dbReference type="OrthoDB" id="7539266at2"/>
<organism evidence="2 3">
    <name type="scientific">Paracoccus limosus</name>
    <dbReference type="NCBI Taxonomy" id="913252"/>
    <lineage>
        <taxon>Bacteria</taxon>
        <taxon>Pseudomonadati</taxon>
        <taxon>Pseudomonadota</taxon>
        <taxon>Alphaproteobacteria</taxon>
        <taxon>Rhodobacterales</taxon>
        <taxon>Paracoccaceae</taxon>
        <taxon>Paracoccus</taxon>
    </lineage>
</organism>
<feature type="transmembrane region" description="Helical" evidence="1">
    <location>
        <begin position="45"/>
        <end position="66"/>
    </location>
</feature>